<sequence>MGFQSCTTMAFLRVTKCNVESVKLYYESQGLSLQLQHWIQLPMPS</sequence>
<dbReference type="Proteomes" id="UP000298652">
    <property type="component" value="Chromosome 2"/>
</dbReference>
<name>A0A4U6VSW0_SETVI</name>
<dbReference type="EMBL" id="CM016553">
    <property type="protein sequence ID" value="TKW32971.1"/>
    <property type="molecule type" value="Genomic_DNA"/>
</dbReference>
<gene>
    <name evidence="1" type="ORF">SEVIR_2G201850v2</name>
</gene>
<dbReference type="Gramene" id="TKW32971">
    <property type="protein sequence ID" value="TKW32971"/>
    <property type="gene ID" value="SEVIR_2G201850v2"/>
</dbReference>
<organism evidence="1 2">
    <name type="scientific">Setaria viridis</name>
    <name type="common">Green bristlegrass</name>
    <name type="synonym">Setaria italica subsp. viridis</name>
    <dbReference type="NCBI Taxonomy" id="4556"/>
    <lineage>
        <taxon>Eukaryota</taxon>
        <taxon>Viridiplantae</taxon>
        <taxon>Streptophyta</taxon>
        <taxon>Embryophyta</taxon>
        <taxon>Tracheophyta</taxon>
        <taxon>Spermatophyta</taxon>
        <taxon>Magnoliopsida</taxon>
        <taxon>Liliopsida</taxon>
        <taxon>Poales</taxon>
        <taxon>Poaceae</taxon>
        <taxon>PACMAD clade</taxon>
        <taxon>Panicoideae</taxon>
        <taxon>Panicodae</taxon>
        <taxon>Paniceae</taxon>
        <taxon>Cenchrinae</taxon>
        <taxon>Setaria</taxon>
    </lineage>
</organism>
<dbReference type="AlphaFoldDB" id="A0A4U6VSW0"/>
<evidence type="ECO:0000313" key="2">
    <source>
        <dbReference type="Proteomes" id="UP000298652"/>
    </source>
</evidence>
<proteinExistence type="predicted"/>
<protein>
    <submittedName>
        <fullName evidence="1">Uncharacterized protein</fullName>
    </submittedName>
</protein>
<evidence type="ECO:0000313" key="1">
    <source>
        <dbReference type="EMBL" id="TKW32971.1"/>
    </source>
</evidence>
<reference evidence="1" key="1">
    <citation type="submission" date="2019-03" db="EMBL/GenBank/DDBJ databases">
        <title>WGS assembly of Setaria viridis.</title>
        <authorList>
            <person name="Huang P."/>
            <person name="Jenkins J."/>
            <person name="Grimwood J."/>
            <person name="Barry K."/>
            <person name="Healey A."/>
            <person name="Mamidi S."/>
            <person name="Sreedasyam A."/>
            <person name="Shu S."/>
            <person name="Feldman M."/>
            <person name="Wu J."/>
            <person name="Yu Y."/>
            <person name="Chen C."/>
            <person name="Johnson J."/>
            <person name="Rokhsar D."/>
            <person name="Baxter I."/>
            <person name="Schmutz J."/>
            <person name="Brutnell T."/>
            <person name="Kellogg E."/>
        </authorList>
    </citation>
    <scope>NUCLEOTIDE SEQUENCE [LARGE SCALE GENOMIC DNA]</scope>
</reference>
<keyword evidence="2" id="KW-1185">Reference proteome</keyword>
<accession>A0A4U6VSW0</accession>